<sequence length="122" mass="14311">MLQRKLLRGTELRYVLTAYIAAQGPQTVESLLDYLDYHDFEVPGRPSKTVSDALRWERRRGRVRRLRRAHYGPGTMPRSTESYIHKRAMALRDEAAKIAVSGESEDAYYQRLYARLDPYDEF</sequence>
<dbReference type="GeneID" id="74301602"/>
<dbReference type="EMBL" id="ANBP01000054">
    <property type="protein sequence ID" value="KAB7751710.1"/>
    <property type="molecule type" value="Genomic_DNA"/>
</dbReference>
<protein>
    <recommendedName>
        <fullName evidence="3">PadR family transcriptional regulator</fullName>
    </recommendedName>
</protein>
<keyword evidence="2" id="KW-1185">Reference proteome</keyword>
<gene>
    <name evidence="1" type="ORF">MPHL21000_23315</name>
</gene>
<dbReference type="RefSeq" id="WP_061482465.1">
    <property type="nucleotide sequence ID" value="NZ_ANBO01000045.1"/>
</dbReference>
<comment type="caution">
    <text evidence="1">The sequence shown here is derived from an EMBL/GenBank/DDBJ whole genome shotgun (WGS) entry which is preliminary data.</text>
</comment>
<name>A0A5N5UU95_MYCPH</name>
<dbReference type="AlphaFoldDB" id="A0A5N5UU95"/>
<evidence type="ECO:0000313" key="2">
    <source>
        <dbReference type="Proteomes" id="UP000325690"/>
    </source>
</evidence>
<reference evidence="1 2" key="1">
    <citation type="submission" date="2012-10" db="EMBL/GenBank/DDBJ databases">
        <title>The draft sequence of the Mycobacterium pheli genome.</title>
        <authorList>
            <person name="Pettersson B.M.F."/>
            <person name="Das S."/>
            <person name="Dasgupta S."/>
            <person name="Bhattacharya A."/>
            <person name="Kirsebom L.A."/>
        </authorList>
    </citation>
    <scope>NUCLEOTIDE SEQUENCE [LARGE SCALE GENOMIC DNA]</scope>
    <source>
        <strain evidence="1 2">CCUG 21000</strain>
    </source>
</reference>
<evidence type="ECO:0000313" key="1">
    <source>
        <dbReference type="EMBL" id="KAB7751710.1"/>
    </source>
</evidence>
<dbReference type="Proteomes" id="UP000325690">
    <property type="component" value="Unassembled WGS sequence"/>
</dbReference>
<organism evidence="1 2">
    <name type="scientific">Mycolicibacterium phlei DSM 43239 = CCUG 21000</name>
    <dbReference type="NCBI Taxonomy" id="1226750"/>
    <lineage>
        <taxon>Bacteria</taxon>
        <taxon>Bacillati</taxon>
        <taxon>Actinomycetota</taxon>
        <taxon>Actinomycetes</taxon>
        <taxon>Mycobacteriales</taxon>
        <taxon>Mycobacteriaceae</taxon>
        <taxon>Mycolicibacterium</taxon>
    </lineage>
</organism>
<proteinExistence type="predicted"/>
<evidence type="ECO:0008006" key="3">
    <source>
        <dbReference type="Google" id="ProtNLM"/>
    </source>
</evidence>
<accession>A0A5N5UU95</accession>